<sequence>SSEIPTEFGQEQRSCYSSFSSASSSTNSSSSTLNVASSSSSVSSSTFPFPMLDGSRFSVQSAPPAPAPDEVCEVEPEAECDVLNSLDAVKIGSESAALDLLAMLHEPTEQRGAMGCLSSGSSLKGLQRRPASAIVTDARGNNGPSEEEEDEEDEDDEEENQLTVTSMGGRALLLGSRGARFAMSATESLPKGFKPDVRTIQLKDAPLGDRFKKDDVDARPRVSPEGGSTTPEDEDNLLTLSSVTARPLIAKAAELRKEKRKEIKGFSRFRRRKENEEEKGNEDEKKKEQQKRKRKRKRKRRRQREEADDDEEGMDWDGFRAPDGGYGWAVVIGAFMVQFWVAGLFKSYGVLFVEVMAAFKDSSAAVASWIPAILSTLCLALAPLTSILCQRFTCRSVVFIGGIFCSAGLILSYFATSLLHMFFSFGVLTGIGGGLSTTPGVILVSRYFDRHRALANGITVSGTAAGGLLFPWLIDQLVYSYGFQGAFLLLGACTLHVCVGASLYRPLSVHMRIQAADDAKSRAMMIAAEASRRSEEAAREAGSITRKESTGSELLMMASSGRVTSTQEGTSLSAIRAFLLGDQGAPQRLLPTDSKPAAVEKDGVHFLRAKDRLVCMGMLKGMIT</sequence>
<feature type="transmembrane region" description="Helical" evidence="2">
    <location>
        <begin position="326"/>
        <end position="345"/>
    </location>
</feature>
<feature type="region of interest" description="Disordered" evidence="1">
    <location>
        <begin position="186"/>
        <end position="240"/>
    </location>
</feature>
<feature type="transmembrane region" description="Helical" evidence="2">
    <location>
        <begin position="365"/>
        <end position="384"/>
    </location>
</feature>
<feature type="compositionally biased region" description="Basic and acidic residues" evidence="1">
    <location>
        <begin position="273"/>
        <end position="287"/>
    </location>
</feature>
<dbReference type="Gene3D" id="1.20.1250.20">
    <property type="entry name" value="MFS general substrate transporter like domains"/>
    <property type="match status" value="1"/>
</dbReference>
<feature type="region of interest" description="Disordered" evidence="1">
    <location>
        <begin position="1"/>
        <end position="74"/>
    </location>
</feature>
<dbReference type="SUPFAM" id="SSF103473">
    <property type="entry name" value="MFS general substrate transporter"/>
    <property type="match status" value="1"/>
</dbReference>
<feature type="transmembrane region" description="Helical" evidence="2">
    <location>
        <begin position="486"/>
        <end position="504"/>
    </location>
</feature>
<dbReference type="Pfam" id="PF07690">
    <property type="entry name" value="MFS_1"/>
    <property type="match status" value="1"/>
</dbReference>
<keyword evidence="4" id="KW-1185">Reference proteome</keyword>
<comment type="caution">
    <text evidence="3">The sequence shown here is derived from an EMBL/GenBank/DDBJ whole genome shotgun (WGS) entry which is preliminary data.</text>
</comment>
<keyword evidence="2" id="KW-1133">Transmembrane helix</keyword>
<dbReference type="InterPro" id="IPR011701">
    <property type="entry name" value="MFS"/>
</dbReference>
<dbReference type="OrthoDB" id="2213137at2759"/>
<dbReference type="FunFam" id="1.20.1250.20:FF:000320">
    <property type="entry name" value="Monocarboxylate transporter"/>
    <property type="match status" value="1"/>
</dbReference>
<feature type="compositionally biased region" description="Polar residues" evidence="1">
    <location>
        <begin position="1"/>
        <end position="16"/>
    </location>
</feature>
<feature type="region of interest" description="Disordered" evidence="1">
    <location>
        <begin position="272"/>
        <end position="314"/>
    </location>
</feature>
<feature type="non-terminal residue" evidence="3">
    <location>
        <position position="1"/>
    </location>
</feature>
<dbReference type="PANTHER" id="PTHR11360">
    <property type="entry name" value="MONOCARBOXYLATE TRANSPORTER"/>
    <property type="match status" value="1"/>
</dbReference>
<feature type="compositionally biased region" description="Low complexity" evidence="1">
    <location>
        <begin position="115"/>
        <end position="125"/>
    </location>
</feature>
<keyword evidence="2" id="KW-0472">Membrane</keyword>
<accession>A0A8K0NZM6</accession>
<dbReference type="CDD" id="cd17352">
    <property type="entry name" value="MFS_MCT_SLC16"/>
    <property type="match status" value="1"/>
</dbReference>
<feature type="transmembrane region" description="Helical" evidence="2">
    <location>
        <begin position="453"/>
        <end position="474"/>
    </location>
</feature>
<reference evidence="3" key="1">
    <citation type="submission" date="2013-04" db="EMBL/GenBank/DDBJ databases">
        <authorList>
            <person name="Qu J."/>
            <person name="Murali S.C."/>
            <person name="Bandaranaike D."/>
            <person name="Bellair M."/>
            <person name="Blankenburg K."/>
            <person name="Chao H."/>
            <person name="Dinh H."/>
            <person name="Doddapaneni H."/>
            <person name="Downs B."/>
            <person name="Dugan-Rocha S."/>
            <person name="Elkadiri S."/>
            <person name="Gnanaolivu R.D."/>
            <person name="Hernandez B."/>
            <person name="Javaid M."/>
            <person name="Jayaseelan J.C."/>
            <person name="Lee S."/>
            <person name="Li M."/>
            <person name="Ming W."/>
            <person name="Munidasa M."/>
            <person name="Muniz J."/>
            <person name="Nguyen L."/>
            <person name="Ongeri F."/>
            <person name="Osuji N."/>
            <person name="Pu L.-L."/>
            <person name="Puazo M."/>
            <person name="Qu C."/>
            <person name="Quiroz J."/>
            <person name="Raj R."/>
            <person name="Weissenberger G."/>
            <person name="Xin Y."/>
            <person name="Zou X."/>
            <person name="Han Y."/>
            <person name="Richards S."/>
            <person name="Worley K."/>
            <person name="Muzny D."/>
            <person name="Gibbs R."/>
        </authorList>
    </citation>
    <scope>NUCLEOTIDE SEQUENCE</scope>
    <source>
        <strain evidence="3">Sampled in the wild</strain>
    </source>
</reference>
<feature type="transmembrane region" description="Helical" evidence="2">
    <location>
        <begin position="421"/>
        <end position="444"/>
    </location>
</feature>
<proteinExistence type="predicted"/>
<dbReference type="GO" id="GO:0008028">
    <property type="term" value="F:monocarboxylic acid transmembrane transporter activity"/>
    <property type="evidence" value="ECO:0007669"/>
    <property type="project" value="TreeGrafter"/>
</dbReference>
<feature type="region of interest" description="Disordered" evidence="1">
    <location>
        <begin position="112"/>
        <end position="170"/>
    </location>
</feature>
<evidence type="ECO:0000256" key="2">
    <source>
        <dbReference type="SAM" id="Phobius"/>
    </source>
</evidence>
<evidence type="ECO:0000256" key="1">
    <source>
        <dbReference type="SAM" id="MobiDB-lite"/>
    </source>
</evidence>
<dbReference type="Proteomes" id="UP000792457">
    <property type="component" value="Unassembled WGS sequence"/>
</dbReference>
<feature type="compositionally biased region" description="Basic and acidic residues" evidence="1">
    <location>
        <begin position="206"/>
        <end position="222"/>
    </location>
</feature>
<feature type="transmembrane region" description="Helical" evidence="2">
    <location>
        <begin position="396"/>
        <end position="415"/>
    </location>
</feature>
<dbReference type="InterPro" id="IPR050327">
    <property type="entry name" value="Proton-linked_MCT"/>
</dbReference>
<dbReference type="AlphaFoldDB" id="A0A8K0NZM6"/>
<organism evidence="3 4">
    <name type="scientific">Ladona fulva</name>
    <name type="common">Scarce chaser dragonfly</name>
    <name type="synonym">Libellula fulva</name>
    <dbReference type="NCBI Taxonomy" id="123851"/>
    <lineage>
        <taxon>Eukaryota</taxon>
        <taxon>Metazoa</taxon>
        <taxon>Ecdysozoa</taxon>
        <taxon>Arthropoda</taxon>
        <taxon>Hexapoda</taxon>
        <taxon>Insecta</taxon>
        <taxon>Pterygota</taxon>
        <taxon>Palaeoptera</taxon>
        <taxon>Odonata</taxon>
        <taxon>Epiprocta</taxon>
        <taxon>Anisoptera</taxon>
        <taxon>Libelluloidea</taxon>
        <taxon>Libellulidae</taxon>
        <taxon>Ladona</taxon>
    </lineage>
</organism>
<name>A0A8K0NZM6_LADFU</name>
<feature type="compositionally biased region" description="Basic residues" evidence="1">
    <location>
        <begin position="288"/>
        <end position="302"/>
    </location>
</feature>
<protein>
    <submittedName>
        <fullName evidence="3">Uncharacterized protein</fullName>
    </submittedName>
</protein>
<gene>
    <name evidence="3" type="ORF">J437_LFUL007512</name>
</gene>
<keyword evidence="2" id="KW-0812">Transmembrane</keyword>
<feature type="compositionally biased region" description="Acidic residues" evidence="1">
    <location>
        <begin position="145"/>
        <end position="160"/>
    </location>
</feature>
<dbReference type="EMBL" id="KZ308352">
    <property type="protein sequence ID" value="KAG8227961.1"/>
    <property type="molecule type" value="Genomic_DNA"/>
</dbReference>
<dbReference type="InterPro" id="IPR036259">
    <property type="entry name" value="MFS_trans_sf"/>
</dbReference>
<reference evidence="3" key="2">
    <citation type="submission" date="2017-10" db="EMBL/GenBank/DDBJ databases">
        <title>Ladona fulva Genome sequencing and assembly.</title>
        <authorList>
            <person name="Murali S."/>
            <person name="Richards S."/>
            <person name="Bandaranaike D."/>
            <person name="Bellair M."/>
            <person name="Blankenburg K."/>
            <person name="Chao H."/>
            <person name="Dinh H."/>
            <person name="Doddapaneni H."/>
            <person name="Dugan-Rocha S."/>
            <person name="Elkadiri S."/>
            <person name="Gnanaolivu R."/>
            <person name="Hernandez B."/>
            <person name="Skinner E."/>
            <person name="Javaid M."/>
            <person name="Lee S."/>
            <person name="Li M."/>
            <person name="Ming W."/>
            <person name="Munidasa M."/>
            <person name="Muniz J."/>
            <person name="Nguyen L."/>
            <person name="Hughes D."/>
            <person name="Osuji N."/>
            <person name="Pu L.-L."/>
            <person name="Puazo M."/>
            <person name="Qu C."/>
            <person name="Quiroz J."/>
            <person name="Raj R."/>
            <person name="Weissenberger G."/>
            <person name="Xin Y."/>
            <person name="Zou X."/>
            <person name="Han Y."/>
            <person name="Worley K."/>
            <person name="Muzny D."/>
            <person name="Gibbs R."/>
        </authorList>
    </citation>
    <scope>NUCLEOTIDE SEQUENCE</scope>
    <source>
        <strain evidence="3">Sampled in the wild</strain>
    </source>
</reference>
<evidence type="ECO:0000313" key="3">
    <source>
        <dbReference type="EMBL" id="KAG8227961.1"/>
    </source>
</evidence>
<dbReference type="PANTHER" id="PTHR11360:SF306">
    <property type="entry name" value="RE01051P"/>
    <property type="match status" value="1"/>
</dbReference>
<evidence type="ECO:0000313" key="4">
    <source>
        <dbReference type="Proteomes" id="UP000792457"/>
    </source>
</evidence>
<feature type="compositionally biased region" description="Low complexity" evidence="1">
    <location>
        <begin position="17"/>
        <end position="47"/>
    </location>
</feature>